<dbReference type="Proteomes" id="UP000321089">
    <property type="component" value="Unassembled WGS sequence"/>
</dbReference>
<keyword evidence="3" id="KW-0804">Transcription</keyword>
<sequence length="108" mass="12070">MKMIKAVVRPEKCDEVMGKMCEAGFRAVTRFSILGRGKQRGLKVQDVYYDEIPKEMLMIVVSDEDVKSVTDIIVKYSKTNEDGSFGDGKIFIMPVEGVITVSSGEKEL</sequence>
<evidence type="ECO:0000256" key="3">
    <source>
        <dbReference type="ARBA" id="ARBA00023163"/>
    </source>
</evidence>
<dbReference type="Gene3D" id="3.30.70.120">
    <property type="match status" value="1"/>
</dbReference>
<proteinExistence type="predicted"/>
<dbReference type="PANTHER" id="PTHR30115">
    <property type="entry name" value="NITROGEN REGULATORY PROTEIN P-II"/>
    <property type="match status" value="1"/>
</dbReference>
<dbReference type="Proteomes" id="UP000474042">
    <property type="component" value="Unassembled WGS sequence"/>
</dbReference>
<reference evidence="5 7" key="1">
    <citation type="submission" date="2019-07" db="EMBL/GenBank/DDBJ databases">
        <title>Whole genome shotgun sequence of Clostridium butyricum NBRC 3858.</title>
        <authorList>
            <person name="Hosoyama A."/>
            <person name="Uohara A."/>
            <person name="Ohji S."/>
            <person name="Ichikawa N."/>
        </authorList>
    </citation>
    <scope>NUCLEOTIDE SEQUENCE [LARGE SCALE GENOMIC DNA]</scope>
    <source>
        <strain evidence="5 7">NBRC 3858</strain>
    </source>
</reference>
<evidence type="ECO:0000313" key="5">
    <source>
        <dbReference type="EMBL" id="GEQ21251.1"/>
    </source>
</evidence>
<dbReference type="InterPro" id="IPR002187">
    <property type="entry name" value="N-reg_PII"/>
</dbReference>
<comment type="caution">
    <text evidence="5">The sequence shown here is derived from an EMBL/GenBank/DDBJ whole genome shotgun (WGS) entry which is preliminary data.</text>
</comment>
<evidence type="ECO:0000313" key="7">
    <source>
        <dbReference type="Proteomes" id="UP000321089"/>
    </source>
</evidence>
<dbReference type="AlphaFoldDB" id="A0A512TMJ1"/>
<evidence type="ECO:0000313" key="8">
    <source>
        <dbReference type="Proteomes" id="UP000474042"/>
    </source>
</evidence>
<gene>
    <name evidence="5" type="primary">nifHD_3</name>
    <name evidence="5" type="ORF">CBU02nite_17570</name>
    <name evidence="6" type="ORF">GND98_011580</name>
</gene>
<dbReference type="GO" id="GO:0030234">
    <property type="term" value="F:enzyme regulator activity"/>
    <property type="evidence" value="ECO:0007669"/>
    <property type="project" value="InterPro"/>
</dbReference>
<dbReference type="EMBL" id="BKBC01000019">
    <property type="protein sequence ID" value="GEQ21251.1"/>
    <property type="molecule type" value="Genomic_DNA"/>
</dbReference>
<dbReference type="SUPFAM" id="SSF54913">
    <property type="entry name" value="GlnB-like"/>
    <property type="match status" value="1"/>
</dbReference>
<dbReference type="InterPro" id="IPR015867">
    <property type="entry name" value="N-reg_PII/ATP_PRibTrfase_C"/>
</dbReference>
<dbReference type="PROSITE" id="PS51343">
    <property type="entry name" value="PII_GLNB_DOM"/>
    <property type="match status" value="1"/>
</dbReference>
<comment type="function">
    <text evidence="1">Could be involved in the regulation of nitrogen fixation.</text>
</comment>
<dbReference type="PRINTS" id="PR00340">
    <property type="entry name" value="PIIGLNB"/>
</dbReference>
<evidence type="ECO:0000256" key="2">
    <source>
        <dbReference type="ARBA" id="ARBA00023015"/>
    </source>
</evidence>
<dbReference type="GO" id="GO:0006808">
    <property type="term" value="P:regulation of nitrogen utilization"/>
    <property type="evidence" value="ECO:0007669"/>
    <property type="project" value="InterPro"/>
</dbReference>
<evidence type="ECO:0000313" key="6">
    <source>
        <dbReference type="EMBL" id="NAS18493.1"/>
    </source>
</evidence>
<dbReference type="Pfam" id="PF00543">
    <property type="entry name" value="P-II"/>
    <property type="match status" value="1"/>
</dbReference>
<keyword evidence="4" id="KW-0535">Nitrogen fixation</keyword>
<keyword evidence="2" id="KW-0805">Transcription regulation</keyword>
<dbReference type="SMART" id="SM00938">
    <property type="entry name" value="P-II"/>
    <property type="match status" value="1"/>
</dbReference>
<protein>
    <submittedName>
        <fullName evidence="5">Nitrogen fixation nifHD region glnB 1</fullName>
    </submittedName>
    <submittedName>
        <fullName evidence="6">P-II family nitrogen regulator</fullName>
    </submittedName>
</protein>
<reference evidence="6 8" key="2">
    <citation type="submission" date="2020-01" db="EMBL/GenBank/DDBJ databases">
        <title>Genome sequence of a 1,3-propanediol producer, Clostridium butyricum S3.</title>
        <authorList>
            <person name="Zhou J."/>
        </authorList>
    </citation>
    <scope>NUCLEOTIDE SEQUENCE [LARGE SCALE GENOMIC DNA]</scope>
    <source>
        <strain evidence="6 8">S3</strain>
    </source>
</reference>
<dbReference type="GO" id="GO:0005829">
    <property type="term" value="C:cytosol"/>
    <property type="evidence" value="ECO:0007669"/>
    <property type="project" value="TreeGrafter"/>
</dbReference>
<dbReference type="GO" id="GO:0005524">
    <property type="term" value="F:ATP binding"/>
    <property type="evidence" value="ECO:0007669"/>
    <property type="project" value="TreeGrafter"/>
</dbReference>
<evidence type="ECO:0000256" key="1">
    <source>
        <dbReference type="ARBA" id="ARBA00002440"/>
    </source>
</evidence>
<evidence type="ECO:0000256" key="4">
    <source>
        <dbReference type="ARBA" id="ARBA00023231"/>
    </source>
</evidence>
<dbReference type="PANTHER" id="PTHR30115:SF13">
    <property type="entry name" value="PII-LIKE PROTEIN GLNBI"/>
    <property type="match status" value="1"/>
</dbReference>
<accession>A0A512TMJ1</accession>
<organism evidence="5 7">
    <name type="scientific">Clostridium butyricum</name>
    <dbReference type="NCBI Taxonomy" id="1492"/>
    <lineage>
        <taxon>Bacteria</taxon>
        <taxon>Bacillati</taxon>
        <taxon>Bacillota</taxon>
        <taxon>Clostridia</taxon>
        <taxon>Eubacteriales</taxon>
        <taxon>Clostridiaceae</taxon>
        <taxon>Clostridium</taxon>
    </lineage>
</organism>
<dbReference type="InterPro" id="IPR011322">
    <property type="entry name" value="N-reg_PII-like_a/b"/>
</dbReference>
<dbReference type="RefSeq" id="WP_146868371.1">
    <property type="nucleotide sequence ID" value="NZ_BKBC01000019.1"/>
</dbReference>
<name>A0A512TMJ1_CLOBU</name>
<dbReference type="EMBL" id="WOFV02000035">
    <property type="protein sequence ID" value="NAS18493.1"/>
    <property type="molecule type" value="Genomic_DNA"/>
</dbReference>